<feature type="transmembrane region" description="Helical" evidence="1">
    <location>
        <begin position="44"/>
        <end position="67"/>
    </location>
</feature>
<comment type="caution">
    <text evidence="2">The sequence shown here is derived from an EMBL/GenBank/DDBJ whole genome shotgun (WGS) entry which is preliminary data.</text>
</comment>
<keyword evidence="1" id="KW-1133">Transmembrane helix</keyword>
<sequence>MLRASYFYAPALLVMIAVYAQPYVKMSELTRDAVVVAGGSFYHGMISNIGILLWCATASICLFSVSLLKRWNMNSYKNFLLCGGLLTTMLLLDDLFLLHEGEIPSLLGIRERYIMVTYLILIALFLIRFVKIIWTTSYLVLLSSLGFFGLSVFIDALSLFIEIEEQSSTGELAFLFEDGFKFMGIVGWFYYFASTSHAAIKRGINKKNTISKAQEVLEVNL</sequence>
<keyword evidence="1" id="KW-0472">Membrane</keyword>
<feature type="transmembrane region" description="Helical" evidence="1">
    <location>
        <begin position="113"/>
        <end position="130"/>
    </location>
</feature>
<proteinExistence type="predicted"/>
<dbReference type="AlphaFoldDB" id="A0A3D8L7K4"/>
<keyword evidence="3" id="KW-1185">Reference proteome</keyword>
<gene>
    <name evidence="2" type="ORF">DXT99_19545</name>
</gene>
<feature type="transmembrane region" description="Helical" evidence="1">
    <location>
        <begin position="79"/>
        <end position="98"/>
    </location>
</feature>
<evidence type="ECO:0000256" key="1">
    <source>
        <dbReference type="SAM" id="Phobius"/>
    </source>
</evidence>
<organism evidence="2 3">
    <name type="scientific">Pontibacter diazotrophicus</name>
    <dbReference type="NCBI Taxonomy" id="1400979"/>
    <lineage>
        <taxon>Bacteria</taxon>
        <taxon>Pseudomonadati</taxon>
        <taxon>Bacteroidota</taxon>
        <taxon>Cytophagia</taxon>
        <taxon>Cytophagales</taxon>
        <taxon>Hymenobacteraceae</taxon>
        <taxon>Pontibacter</taxon>
    </lineage>
</organism>
<reference evidence="3" key="1">
    <citation type="submission" date="2018-08" db="EMBL/GenBank/DDBJ databases">
        <authorList>
            <person name="Liu Z.-W."/>
            <person name="Du Z.-J."/>
        </authorList>
    </citation>
    <scope>NUCLEOTIDE SEQUENCE [LARGE SCALE GENOMIC DNA]</scope>
    <source>
        <strain evidence="3">H4X</strain>
    </source>
</reference>
<protein>
    <recommendedName>
        <fullName evidence="4">Oxidase</fullName>
    </recommendedName>
</protein>
<evidence type="ECO:0008006" key="4">
    <source>
        <dbReference type="Google" id="ProtNLM"/>
    </source>
</evidence>
<name>A0A3D8L7K4_9BACT</name>
<evidence type="ECO:0000313" key="3">
    <source>
        <dbReference type="Proteomes" id="UP000256708"/>
    </source>
</evidence>
<feature type="transmembrane region" description="Helical" evidence="1">
    <location>
        <begin position="137"/>
        <end position="160"/>
    </location>
</feature>
<accession>A0A3D8L7K4</accession>
<dbReference type="EMBL" id="QRGR01000024">
    <property type="protein sequence ID" value="RDV13390.1"/>
    <property type="molecule type" value="Genomic_DNA"/>
</dbReference>
<evidence type="ECO:0000313" key="2">
    <source>
        <dbReference type="EMBL" id="RDV13390.1"/>
    </source>
</evidence>
<dbReference type="Proteomes" id="UP000256708">
    <property type="component" value="Unassembled WGS sequence"/>
</dbReference>
<keyword evidence="1" id="KW-0812">Transmembrane</keyword>
<feature type="transmembrane region" description="Helical" evidence="1">
    <location>
        <begin position="180"/>
        <end position="200"/>
    </location>
</feature>